<organism evidence="4 5">
    <name type="scientific">Bemisia tabaci</name>
    <name type="common">Sweetpotato whitefly</name>
    <name type="synonym">Aleurodes tabaci</name>
    <dbReference type="NCBI Taxonomy" id="7038"/>
    <lineage>
        <taxon>Eukaryota</taxon>
        <taxon>Metazoa</taxon>
        <taxon>Ecdysozoa</taxon>
        <taxon>Arthropoda</taxon>
        <taxon>Hexapoda</taxon>
        <taxon>Insecta</taxon>
        <taxon>Pterygota</taxon>
        <taxon>Neoptera</taxon>
        <taxon>Paraneoptera</taxon>
        <taxon>Hemiptera</taxon>
        <taxon>Sternorrhyncha</taxon>
        <taxon>Aleyrodoidea</taxon>
        <taxon>Aleyrodidae</taxon>
        <taxon>Aleyrodinae</taxon>
        <taxon>Bemisia</taxon>
    </lineage>
</organism>
<evidence type="ECO:0000256" key="1">
    <source>
        <dbReference type="ARBA" id="ARBA00004496"/>
    </source>
</evidence>
<dbReference type="Pfam" id="PF16218">
    <property type="entry name" value="Peptidase_C101"/>
    <property type="match status" value="1"/>
</dbReference>
<dbReference type="PRINTS" id="PR02055">
    <property type="entry name" value="PROTEINF105"/>
</dbReference>
<sequence length="733" mass="82248">MESQPKIELLTLGLQVDVCGGIILPLFRGKVDLKNVKSSIVEPKHFGLEPSLFEGLNLFKTAQISGLIIFVGVSGWLCYQFIRTVWVSLRSKVIISKSSSFTSLDSSDFDQDEKEMLEEDCANYIDLKHAYFGPSKSPDDNRDLSLNISGIDNLAGNWLRTNVQNFSNRSLRKSGTGSASCCSPLGGGIPRDKSSFNFTFDQSYKSLGFSSFNSYGGGSLESIVSELSIDISTLCETPHDQTAISLFDKLQQEIVQLKSNCDSMTEDFTQVKHNRYLPGLSNLLETSGKFGFSSGTTVDENYFDRQQAKDCFRGLYSLTTLSNSISFDLSECEDISSQTSSSGRRKGFDFKQEEVPSLEWDECDIEVEDTNECLEINRSSGYNSTIIDSSSSCQIMTDSHIWSSEGDLFPELEATKTSEALCSEPKDYSVKASGHNCNNQRNASIQLSNDIVLSPFKKLKQKGSDICVVQNIGCATDLLEYARKEWQGGTQKATIILKGYEEIRRKHSYRYLRRVRGDNFCAIRASLFQCLSSGISLPSCDEALKVIQSSYESDQNHWLRQWSFINRLPYNKNKLLPSIETCLHILDDISGQLKVCTTDRSNVLAELMNSEPELDLLMMEAIKLHMIVSAIKLYSNKSEMPTFGMLMFARDTSETPKDFMNNHLLPIGDTAGLEQVEMFLLGYTLRIVIRVFRTSSFGTSDFICYFPGKEDNQDLPEISIIAEDDRHYNILTM</sequence>
<dbReference type="GO" id="GO:0004843">
    <property type="term" value="F:cysteine-type deubiquitinase activity"/>
    <property type="evidence" value="ECO:0007669"/>
    <property type="project" value="TreeGrafter"/>
</dbReference>
<protein>
    <submittedName>
        <fullName evidence="4">Uncharacterized protein</fullName>
    </submittedName>
</protein>
<keyword evidence="3" id="KW-0963">Cytoplasm</keyword>
<reference evidence="4" key="1">
    <citation type="submission" date="2021-12" db="EMBL/GenBank/DDBJ databases">
        <authorList>
            <person name="King R."/>
        </authorList>
    </citation>
    <scope>NUCLEOTIDE SEQUENCE</scope>
</reference>
<evidence type="ECO:0000313" key="5">
    <source>
        <dbReference type="Proteomes" id="UP001152759"/>
    </source>
</evidence>
<gene>
    <name evidence="4" type="ORF">BEMITA_LOCUS2025</name>
</gene>
<dbReference type="GO" id="GO:0005737">
    <property type="term" value="C:cytoplasm"/>
    <property type="evidence" value="ECO:0007669"/>
    <property type="project" value="UniProtKB-SubCell"/>
</dbReference>
<comment type="similarity">
    <text evidence="2">Belongs to the peptidase C65 family. Otulin subfamily.</text>
</comment>
<dbReference type="InterPro" id="IPR023235">
    <property type="entry name" value="FAM105"/>
</dbReference>
<comment type="subcellular location">
    <subcellularLocation>
        <location evidence="1">Cytoplasm</location>
    </subcellularLocation>
</comment>
<proteinExistence type="inferred from homology"/>
<keyword evidence="5" id="KW-1185">Reference proteome</keyword>
<evidence type="ECO:0000256" key="3">
    <source>
        <dbReference type="ARBA" id="ARBA00022490"/>
    </source>
</evidence>
<dbReference type="EMBL" id="OU963862">
    <property type="protein sequence ID" value="CAH0382487.1"/>
    <property type="molecule type" value="Genomic_DNA"/>
</dbReference>
<evidence type="ECO:0000313" key="4">
    <source>
        <dbReference type="EMBL" id="CAH0382487.1"/>
    </source>
</evidence>
<name>A0A9P0A1S4_BEMTA</name>
<dbReference type="CDD" id="cd22790">
    <property type="entry name" value="OTU_OTUL-like"/>
    <property type="match status" value="1"/>
</dbReference>
<dbReference type="Proteomes" id="UP001152759">
    <property type="component" value="Chromosome 1"/>
</dbReference>
<dbReference type="PANTHER" id="PTHR33662:SF3">
    <property type="entry name" value="FIBROUS SHEATH CABYR-BINDING PROTEIN-LIKE-RELATED"/>
    <property type="match status" value="1"/>
</dbReference>
<dbReference type="GO" id="GO:1990108">
    <property type="term" value="P:protein linear deubiquitination"/>
    <property type="evidence" value="ECO:0007669"/>
    <property type="project" value="TreeGrafter"/>
</dbReference>
<accession>A0A9P0A1S4</accession>
<evidence type="ECO:0000256" key="2">
    <source>
        <dbReference type="ARBA" id="ARBA00010267"/>
    </source>
</evidence>
<dbReference type="PANTHER" id="PTHR33662">
    <property type="entry name" value="OTU DEUBIQUITINASE WITH LINEAR LINKAGE-SPECIFICITY A-RELATED"/>
    <property type="match status" value="1"/>
</dbReference>
<dbReference type="AlphaFoldDB" id="A0A9P0A1S4"/>